<organism evidence="1 2">
    <name type="scientific">Vicia faba</name>
    <name type="common">Broad bean</name>
    <name type="synonym">Faba vulgaris</name>
    <dbReference type="NCBI Taxonomy" id="3906"/>
    <lineage>
        <taxon>Eukaryota</taxon>
        <taxon>Viridiplantae</taxon>
        <taxon>Streptophyta</taxon>
        <taxon>Embryophyta</taxon>
        <taxon>Tracheophyta</taxon>
        <taxon>Spermatophyta</taxon>
        <taxon>Magnoliopsida</taxon>
        <taxon>eudicotyledons</taxon>
        <taxon>Gunneridae</taxon>
        <taxon>Pentapetalae</taxon>
        <taxon>rosids</taxon>
        <taxon>fabids</taxon>
        <taxon>Fabales</taxon>
        <taxon>Fabaceae</taxon>
        <taxon>Papilionoideae</taxon>
        <taxon>50 kb inversion clade</taxon>
        <taxon>NPAAA clade</taxon>
        <taxon>Hologalegina</taxon>
        <taxon>IRL clade</taxon>
        <taxon>Fabeae</taxon>
        <taxon>Vicia</taxon>
    </lineage>
</organism>
<gene>
    <name evidence="1" type="ORF">VFH_I198680</name>
</gene>
<evidence type="ECO:0000313" key="2">
    <source>
        <dbReference type="Proteomes" id="UP001157006"/>
    </source>
</evidence>
<evidence type="ECO:0000313" key="1">
    <source>
        <dbReference type="EMBL" id="CAI8595598.1"/>
    </source>
</evidence>
<dbReference type="Proteomes" id="UP001157006">
    <property type="component" value="Chromosome 1S"/>
</dbReference>
<accession>A0AAV0ZDJ8</accession>
<proteinExistence type="predicted"/>
<dbReference type="EMBL" id="OX451735">
    <property type="protein sequence ID" value="CAI8595598.1"/>
    <property type="molecule type" value="Genomic_DNA"/>
</dbReference>
<keyword evidence="2" id="KW-1185">Reference proteome</keyword>
<protein>
    <submittedName>
        <fullName evidence="1">Uncharacterized protein</fullName>
    </submittedName>
</protein>
<name>A0AAV0ZDJ8_VICFA</name>
<reference evidence="1 2" key="1">
    <citation type="submission" date="2023-01" db="EMBL/GenBank/DDBJ databases">
        <authorList>
            <person name="Kreplak J."/>
        </authorList>
    </citation>
    <scope>NUCLEOTIDE SEQUENCE [LARGE SCALE GENOMIC DNA]</scope>
</reference>
<dbReference type="AlphaFoldDB" id="A0AAV0ZDJ8"/>
<sequence length="222" mass="25039">MFQLVEIVTGMIYGIRRTRSFSLAVVMPVSTLQNHLDRYVLIVTSGGLNQQRTGIIDVFLYTYFPLLLLATTHQLIHGVSHVCSEDGGDTTLIKMRQMKRHITLRNLHLKSLLLLKVGLGLVLLVLELWDLAWQLIWLNQTSAFLVMMSYFEHDGGAKGKASGQPNYGGGAFYTTNPGSVSPATVNIPLHMPKELKAREKELQAREAELKRREQVDHQNFPQ</sequence>